<evidence type="ECO:0000313" key="1">
    <source>
        <dbReference type="EMBL" id="WAT93784.1"/>
    </source>
</evidence>
<protein>
    <submittedName>
        <fullName evidence="1">Uncharacterized protein</fullName>
    </submittedName>
</protein>
<dbReference type="AlphaFoldDB" id="A0AA47JN94"/>
<name>A0AA47JN94_VIBPH</name>
<sequence length="105" mass="12409">MTYEELYADWEYLFKKVGCAEDMTGGYVDSEDLEELLKKPTKSTAKNCLNRQIDYWFRAGIQFDYDLKGRSVFDLIEEYPKIEEIADRHFVDLDDCPDPFVKTND</sequence>
<dbReference type="RefSeq" id="WP_025633931.1">
    <property type="nucleotide sequence ID" value="NZ_CP114196.1"/>
</dbReference>
<proteinExistence type="predicted"/>
<reference evidence="1" key="1">
    <citation type="submission" date="2022-12" db="EMBL/GenBank/DDBJ databases">
        <title>Vibrio parahaemolyticus become highly virulent by producing novel Tc toxins.</title>
        <authorList>
            <person name="Yang F."/>
            <person name="You Y."/>
            <person name="Lai Q."/>
            <person name="Xu L."/>
            <person name="Li F."/>
        </authorList>
    </citation>
    <scope>NUCLEOTIDE SEQUENCE</scope>
    <source>
        <strain evidence="1">Vp-HL-202005</strain>
        <plasmid evidence="1">pHLA</plasmid>
    </source>
</reference>
<evidence type="ECO:0000313" key="2">
    <source>
        <dbReference type="Proteomes" id="UP001156560"/>
    </source>
</evidence>
<accession>A0AA47JN94</accession>
<organism evidence="1 2">
    <name type="scientific">Vibrio parahaemolyticus</name>
    <dbReference type="NCBI Taxonomy" id="670"/>
    <lineage>
        <taxon>Bacteria</taxon>
        <taxon>Pseudomonadati</taxon>
        <taxon>Pseudomonadota</taxon>
        <taxon>Gammaproteobacteria</taxon>
        <taxon>Vibrionales</taxon>
        <taxon>Vibrionaceae</taxon>
        <taxon>Vibrio</taxon>
    </lineage>
</organism>
<geneLocation type="plasmid" evidence="1 2">
    <name>pHLA</name>
</geneLocation>
<gene>
    <name evidence="1" type="ORF">O1Q84_26030</name>
</gene>
<dbReference type="Proteomes" id="UP001156560">
    <property type="component" value="Plasmid pHLA"/>
</dbReference>
<dbReference type="EMBL" id="CP114196">
    <property type="protein sequence ID" value="WAT93784.1"/>
    <property type="molecule type" value="Genomic_DNA"/>
</dbReference>
<keyword evidence="1" id="KW-0614">Plasmid</keyword>